<protein>
    <submittedName>
        <fullName evidence="1">Uncharacterized protein</fullName>
    </submittedName>
</protein>
<reference evidence="1" key="1">
    <citation type="submission" date="2006-10" db="EMBL/GenBank/DDBJ databases">
        <authorList>
            <person name="Amadeo P."/>
            <person name="Zhao Q."/>
            <person name="Wortman J."/>
            <person name="Fraser-Liggett C."/>
            <person name="Carlton J."/>
        </authorList>
    </citation>
    <scope>NUCLEOTIDE SEQUENCE</scope>
    <source>
        <strain evidence="1">G3</strain>
    </source>
</reference>
<dbReference type="AlphaFoldDB" id="A2ESP1"/>
<evidence type="ECO:0000313" key="2">
    <source>
        <dbReference type="Proteomes" id="UP000001542"/>
    </source>
</evidence>
<proteinExistence type="predicted"/>
<dbReference type="KEGG" id="tva:4762205"/>
<reference evidence="1" key="2">
    <citation type="journal article" date="2007" name="Science">
        <title>Draft genome sequence of the sexually transmitted pathogen Trichomonas vaginalis.</title>
        <authorList>
            <person name="Carlton J.M."/>
            <person name="Hirt R.P."/>
            <person name="Silva J.C."/>
            <person name="Delcher A.L."/>
            <person name="Schatz M."/>
            <person name="Zhao Q."/>
            <person name="Wortman J.R."/>
            <person name="Bidwell S.L."/>
            <person name="Alsmark U.C.M."/>
            <person name="Besteiro S."/>
            <person name="Sicheritz-Ponten T."/>
            <person name="Noel C.J."/>
            <person name="Dacks J.B."/>
            <person name="Foster P.G."/>
            <person name="Simillion C."/>
            <person name="Van de Peer Y."/>
            <person name="Miranda-Saavedra D."/>
            <person name="Barton G.J."/>
            <person name="Westrop G.D."/>
            <person name="Mueller S."/>
            <person name="Dessi D."/>
            <person name="Fiori P.L."/>
            <person name="Ren Q."/>
            <person name="Paulsen I."/>
            <person name="Zhang H."/>
            <person name="Bastida-Corcuera F.D."/>
            <person name="Simoes-Barbosa A."/>
            <person name="Brown M.T."/>
            <person name="Hayes R.D."/>
            <person name="Mukherjee M."/>
            <person name="Okumura C.Y."/>
            <person name="Schneider R."/>
            <person name="Smith A.J."/>
            <person name="Vanacova S."/>
            <person name="Villalvazo M."/>
            <person name="Haas B.J."/>
            <person name="Pertea M."/>
            <person name="Feldblyum T.V."/>
            <person name="Utterback T.R."/>
            <person name="Shu C.L."/>
            <person name="Osoegawa K."/>
            <person name="de Jong P.J."/>
            <person name="Hrdy I."/>
            <person name="Horvathova L."/>
            <person name="Zubacova Z."/>
            <person name="Dolezal P."/>
            <person name="Malik S.B."/>
            <person name="Logsdon J.M. Jr."/>
            <person name="Henze K."/>
            <person name="Gupta A."/>
            <person name="Wang C.C."/>
            <person name="Dunne R.L."/>
            <person name="Upcroft J.A."/>
            <person name="Upcroft P."/>
            <person name="White O."/>
            <person name="Salzberg S.L."/>
            <person name="Tang P."/>
            <person name="Chiu C.-H."/>
            <person name="Lee Y.-S."/>
            <person name="Embley T.M."/>
            <person name="Coombs G.H."/>
            <person name="Mottram J.C."/>
            <person name="Tachezy J."/>
            <person name="Fraser-Liggett C.M."/>
            <person name="Johnson P.J."/>
        </authorList>
    </citation>
    <scope>NUCLEOTIDE SEQUENCE [LARGE SCALE GENOMIC DNA]</scope>
    <source>
        <strain evidence="1">G3</strain>
    </source>
</reference>
<dbReference type="Proteomes" id="UP000001542">
    <property type="component" value="Unassembled WGS sequence"/>
</dbReference>
<dbReference type="VEuPathDB" id="TrichDB:TVAGG3_0220830"/>
<name>A2ESP1_TRIV3</name>
<gene>
    <name evidence="1" type="ORF">TVAG_070000</name>
</gene>
<sequence length="203" mass="23532">MLSILLSFATSIESMKFDSYFKTYHILSIFGQSAFDINSDLFRSKIFINQFRGNETKYIQFEPQHPVFGMFLRIETPEPNIFSVIDNDNSTLFEIDYKEVDSHSLLIRGAKPGNSTLTGTISYDTPSLLTFTFANTDKSVLMRITPEKELTKLQLLTKLTPAICILFFYGFGRQYRRRFWSQFNRMNTATLQRHINQAGKAEK</sequence>
<dbReference type="RefSeq" id="XP_001316573.1">
    <property type="nucleotide sequence ID" value="XM_001316538.1"/>
</dbReference>
<accession>A2ESP1</accession>
<keyword evidence="2" id="KW-1185">Reference proteome</keyword>
<organism evidence="1 2">
    <name type="scientific">Trichomonas vaginalis (strain ATCC PRA-98 / G3)</name>
    <dbReference type="NCBI Taxonomy" id="412133"/>
    <lineage>
        <taxon>Eukaryota</taxon>
        <taxon>Metamonada</taxon>
        <taxon>Parabasalia</taxon>
        <taxon>Trichomonadida</taxon>
        <taxon>Trichomonadidae</taxon>
        <taxon>Trichomonas</taxon>
    </lineage>
</organism>
<dbReference type="InParanoid" id="A2ESP1"/>
<evidence type="ECO:0000313" key="1">
    <source>
        <dbReference type="EMBL" id="EAY04350.1"/>
    </source>
</evidence>
<dbReference type="VEuPathDB" id="TrichDB:TVAG_070000"/>
<dbReference type="EMBL" id="DS113478">
    <property type="protein sequence ID" value="EAY04350.1"/>
    <property type="molecule type" value="Genomic_DNA"/>
</dbReference>